<evidence type="ECO:0000313" key="10">
    <source>
        <dbReference type="Proteomes" id="UP000322000"/>
    </source>
</evidence>
<dbReference type="GeneID" id="113495916"/>
<keyword evidence="8 9" id="KW-0807">Transducer</keyword>
<evidence type="ECO:0000256" key="1">
    <source>
        <dbReference type="ARBA" id="ARBA00004141"/>
    </source>
</evidence>
<feature type="non-terminal residue" evidence="11">
    <location>
        <position position="1"/>
    </location>
</feature>
<dbReference type="RefSeq" id="XP_026730716.1">
    <property type="nucleotide sequence ID" value="XM_026874915.1"/>
</dbReference>
<protein>
    <recommendedName>
        <fullName evidence="9">Odorant receptor</fullName>
    </recommendedName>
</protein>
<keyword evidence="2 9" id="KW-0716">Sensory transduction</keyword>
<comment type="similarity">
    <text evidence="9">Belongs to the insect chemoreceptor superfamily. Heteromeric odorant receptor channel (TC 1.A.69) family.</text>
</comment>
<feature type="transmembrane region" description="Helical" evidence="9">
    <location>
        <begin position="185"/>
        <end position="201"/>
    </location>
</feature>
<feature type="transmembrane region" description="Helical" evidence="9">
    <location>
        <begin position="17"/>
        <end position="39"/>
    </location>
</feature>
<keyword evidence="4 9" id="KW-0552">Olfaction</keyword>
<dbReference type="OrthoDB" id="6765072at2759"/>
<evidence type="ECO:0000256" key="3">
    <source>
        <dbReference type="ARBA" id="ARBA00022692"/>
    </source>
</evidence>
<evidence type="ECO:0000256" key="8">
    <source>
        <dbReference type="ARBA" id="ARBA00023224"/>
    </source>
</evidence>
<evidence type="ECO:0000256" key="9">
    <source>
        <dbReference type="RuleBase" id="RU351113"/>
    </source>
</evidence>
<dbReference type="KEGG" id="tnl:113495916"/>
<evidence type="ECO:0000256" key="7">
    <source>
        <dbReference type="ARBA" id="ARBA00023170"/>
    </source>
</evidence>
<proteinExistence type="inferred from homology"/>
<dbReference type="Pfam" id="PF02949">
    <property type="entry name" value="7tm_6"/>
    <property type="match status" value="1"/>
</dbReference>
<dbReference type="GO" id="GO:0005549">
    <property type="term" value="F:odorant binding"/>
    <property type="evidence" value="ECO:0007669"/>
    <property type="project" value="InterPro"/>
</dbReference>
<gene>
    <name evidence="11" type="primary">LOC113495916</name>
</gene>
<name>A0A7E5VRE4_TRINI</name>
<evidence type="ECO:0000256" key="2">
    <source>
        <dbReference type="ARBA" id="ARBA00022606"/>
    </source>
</evidence>
<feature type="transmembrane region" description="Helical" evidence="9">
    <location>
        <begin position="247"/>
        <end position="268"/>
    </location>
</feature>
<keyword evidence="7 9" id="KW-0675">Receptor</keyword>
<dbReference type="Proteomes" id="UP000322000">
    <property type="component" value="Chromosome 7"/>
</dbReference>
<dbReference type="PANTHER" id="PTHR21137">
    <property type="entry name" value="ODORANT RECEPTOR"/>
    <property type="match status" value="1"/>
</dbReference>
<dbReference type="GO" id="GO:0005886">
    <property type="term" value="C:plasma membrane"/>
    <property type="evidence" value="ECO:0007669"/>
    <property type="project" value="UniProtKB-SubCell"/>
</dbReference>
<keyword evidence="6 9" id="KW-0472">Membrane</keyword>
<keyword evidence="10" id="KW-1185">Reference proteome</keyword>
<feature type="transmembrane region" description="Helical" evidence="9">
    <location>
        <begin position="159"/>
        <end position="179"/>
    </location>
</feature>
<keyword evidence="3 9" id="KW-0812">Transmembrane</keyword>
<dbReference type="GO" id="GO:0007165">
    <property type="term" value="P:signal transduction"/>
    <property type="evidence" value="ECO:0007669"/>
    <property type="project" value="UniProtKB-KW"/>
</dbReference>
<comment type="caution">
    <text evidence="9">Lacks conserved residue(s) required for the propagation of feature annotation.</text>
</comment>
<comment type="subcellular location">
    <subcellularLocation>
        <location evidence="9">Cell membrane</location>
        <topology evidence="9">Multi-pass membrane protein</topology>
    </subcellularLocation>
    <subcellularLocation>
        <location evidence="1">Membrane</location>
        <topology evidence="1">Multi-pass membrane protein</topology>
    </subcellularLocation>
</comment>
<sequence>FRYLEDNQSFIKKYWRFVYIAPATLILAATQGTHLAVLLKRQNMTQFAAMLPPFLVTVHSLLKASVLIPQTAELSSFIRELGFLWRTKFTESQSKLKDARLWRLNFCNRANYYVTTYGTMQYLLSPILETLVRRYILQEDCELLLPIAASYPFDPTKNWVIYIIGYIFQFYTLFLLVYIYTGAELILITSCALLGIEFLMLKDDLSKIQPNTVEAIESDDGIPKPTLREFVIRHQKLIRLSQQLDNVFNRMIFIDLLFVGITTCSFSFAAEFARGPIYMLNNYVAVAASQMTVFYMCYYGEILTGASADIGDRAYKNQWYKGDKQFTTAIWLIIKTSQKPCCITSLRYAVVSLNMFSKVVSTTWSYFSLMNSVYSEE</sequence>
<dbReference type="PANTHER" id="PTHR21137:SF44">
    <property type="entry name" value="ODORANT RECEPTOR 13A-RELATED"/>
    <property type="match status" value="1"/>
</dbReference>
<reference evidence="11" key="1">
    <citation type="submission" date="2025-08" db="UniProtKB">
        <authorList>
            <consortium name="RefSeq"/>
        </authorList>
    </citation>
    <scope>IDENTIFICATION</scope>
</reference>
<dbReference type="InterPro" id="IPR004117">
    <property type="entry name" value="7tm6_olfct_rcpt"/>
</dbReference>
<evidence type="ECO:0000313" key="11">
    <source>
        <dbReference type="RefSeq" id="XP_026730716.1"/>
    </source>
</evidence>
<evidence type="ECO:0000256" key="5">
    <source>
        <dbReference type="ARBA" id="ARBA00022989"/>
    </source>
</evidence>
<dbReference type="InParanoid" id="A0A7E5VRE4"/>
<dbReference type="AlphaFoldDB" id="A0A7E5VRE4"/>
<feature type="transmembrane region" description="Helical" evidence="9">
    <location>
        <begin position="280"/>
        <end position="298"/>
    </location>
</feature>
<keyword evidence="5 9" id="KW-1133">Transmembrane helix</keyword>
<evidence type="ECO:0000256" key="4">
    <source>
        <dbReference type="ARBA" id="ARBA00022725"/>
    </source>
</evidence>
<dbReference type="GO" id="GO:0004984">
    <property type="term" value="F:olfactory receptor activity"/>
    <property type="evidence" value="ECO:0007669"/>
    <property type="project" value="InterPro"/>
</dbReference>
<organism evidence="10 11">
    <name type="scientific">Trichoplusia ni</name>
    <name type="common">Cabbage looper</name>
    <dbReference type="NCBI Taxonomy" id="7111"/>
    <lineage>
        <taxon>Eukaryota</taxon>
        <taxon>Metazoa</taxon>
        <taxon>Ecdysozoa</taxon>
        <taxon>Arthropoda</taxon>
        <taxon>Hexapoda</taxon>
        <taxon>Insecta</taxon>
        <taxon>Pterygota</taxon>
        <taxon>Neoptera</taxon>
        <taxon>Endopterygota</taxon>
        <taxon>Lepidoptera</taxon>
        <taxon>Glossata</taxon>
        <taxon>Ditrysia</taxon>
        <taxon>Noctuoidea</taxon>
        <taxon>Noctuidae</taxon>
        <taxon>Plusiinae</taxon>
        <taxon>Trichoplusia</taxon>
    </lineage>
</organism>
<evidence type="ECO:0000256" key="6">
    <source>
        <dbReference type="ARBA" id="ARBA00023136"/>
    </source>
</evidence>
<accession>A0A7E5VRE4</accession>